<dbReference type="Pfam" id="PF00665">
    <property type="entry name" value="rve"/>
    <property type="match status" value="1"/>
</dbReference>
<keyword evidence="4" id="KW-1185">Reference proteome</keyword>
<proteinExistence type="predicted"/>
<dbReference type="Gene3D" id="3.30.420.10">
    <property type="entry name" value="Ribonuclease H-like superfamily/Ribonuclease H"/>
    <property type="match status" value="1"/>
</dbReference>
<protein>
    <recommendedName>
        <fullName evidence="1">Gypsy retrotransposon integrase-like protein 1</fullName>
    </recommendedName>
</protein>
<evidence type="ECO:0000256" key="1">
    <source>
        <dbReference type="ARBA" id="ARBA00039658"/>
    </source>
</evidence>
<dbReference type="InterPro" id="IPR012337">
    <property type="entry name" value="RNaseH-like_sf"/>
</dbReference>
<dbReference type="InterPro" id="IPR036397">
    <property type="entry name" value="RNaseH_sf"/>
</dbReference>
<dbReference type="PANTHER" id="PTHR37984">
    <property type="entry name" value="PROTEIN CBG26694"/>
    <property type="match status" value="1"/>
</dbReference>
<sequence>MVQSGCLLWGYRVVIPPPLRNLLLKELHAGHAGVVRMKEMARSYFWWPGIDAEIEEEARGCPDCQNVRNMPQIAPLNPWDFPEEPWQRIHIDFAGPMESHMFLVVVDAHSKWPEVAVMNSTSSEKTIEELRSVFSRFGIPQQLVSDNGPQFVSEEFQSFLRLNGIQHIRSAPYHPSTNGLAERFIQTLKKALKTSQGKGSLNQRLNTFLLSYRNTPHAVTKVSPAAALLKRQLRSRLDLLRPTGTKQIVLSQQQKQVERRCKAKFRSFNRGDSVLARNNGKGAKWVPATILAQTGPVSYIVETKGNQTWRRHVDQLLSSAISGDGPCDLEAQQQRGSHINPGKDVVPEILPTPPSTEPRVSVPSENTCPTPAIPVTVTDTLVKTPPVSPLHRYPTRVRKQPQRLDL</sequence>
<comment type="caution">
    <text evidence="3">The sequence shown here is derived from an EMBL/GenBank/DDBJ whole genome shotgun (WGS) entry which is preliminary data.</text>
</comment>
<evidence type="ECO:0000313" key="4">
    <source>
        <dbReference type="Proteomes" id="UP001529510"/>
    </source>
</evidence>
<dbReference type="InterPro" id="IPR050951">
    <property type="entry name" value="Retrovirus_Pol_polyprotein"/>
</dbReference>
<dbReference type="InterPro" id="IPR001584">
    <property type="entry name" value="Integrase_cat-core"/>
</dbReference>
<dbReference type="FunFam" id="3.30.420.10:FF:000063">
    <property type="entry name" value="Retrovirus-related Pol polyprotein from transposon 297-like Protein"/>
    <property type="match status" value="1"/>
</dbReference>
<dbReference type="SUPFAM" id="SSF53098">
    <property type="entry name" value="Ribonuclease H-like"/>
    <property type="match status" value="1"/>
</dbReference>
<dbReference type="Pfam" id="PF17921">
    <property type="entry name" value="Integrase_H2C2"/>
    <property type="match status" value="1"/>
</dbReference>
<dbReference type="Gene3D" id="1.10.340.70">
    <property type="match status" value="1"/>
</dbReference>
<reference evidence="3 4" key="1">
    <citation type="submission" date="2024-05" db="EMBL/GenBank/DDBJ databases">
        <title>Genome sequencing and assembly of Indian major carp, Cirrhinus mrigala (Hamilton, 1822).</title>
        <authorList>
            <person name="Mohindra V."/>
            <person name="Chowdhury L.M."/>
            <person name="Lal K."/>
            <person name="Jena J.K."/>
        </authorList>
    </citation>
    <scope>NUCLEOTIDE SEQUENCE [LARGE SCALE GENOMIC DNA]</scope>
    <source>
        <strain evidence="3">CM1030</strain>
        <tissue evidence="3">Blood</tissue>
    </source>
</reference>
<organism evidence="3 4">
    <name type="scientific">Cirrhinus mrigala</name>
    <name type="common">Mrigala</name>
    <dbReference type="NCBI Taxonomy" id="683832"/>
    <lineage>
        <taxon>Eukaryota</taxon>
        <taxon>Metazoa</taxon>
        <taxon>Chordata</taxon>
        <taxon>Craniata</taxon>
        <taxon>Vertebrata</taxon>
        <taxon>Euteleostomi</taxon>
        <taxon>Actinopterygii</taxon>
        <taxon>Neopterygii</taxon>
        <taxon>Teleostei</taxon>
        <taxon>Ostariophysi</taxon>
        <taxon>Cypriniformes</taxon>
        <taxon>Cyprinidae</taxon>
        <taxon>Labeoninae</taxon>
        <taxon>Labeonini</taxon>
        <taxon>Cirrhinus</taxon>
    </lineage>
</organism>
<dbReference type="PANTHER" id="PTHR37984:SF13">
    <property type="entry name" value="RIBONUCLEASE H"/>
    <property type="match status" value="1"/>
</dbReference>
<evidence type="ECO:0000259" key="2">
    <source>
        <dbReference type="PROSITE" id="PS50994"/>
    </source>
</evidence>
<dbReference type="Proteomes" id="UP001529510">
    <property type="component" value="Unassembled WGS sequence"/>
</dbReference>
<dbReference type="PROSITE" id="PS50994">
    <property type="entry name" value="INTEGRASE"/>
    <property type="match status" value="1"/>
</dbReference>
<dbReference type="EMBL" id="JAMKFB020000003">
    <property type="protein sequence ID" value="KAL0198627.1"/>
    <property type="molecule type" value="Genomic_DNA"/>
</dbReference>
<evidence type="ECO:0000313" key="3">
    <source>
        <dbReference type="EMBL" id="KAL0198627.1"/>
    </source>
</evidence>
<dbReference type="InterPro" id="IPR041588">
    <property type="entry name" value="Integrase_H2C2"/>
</dbReference>
<feature type="domain" description="Integrase catalytic" evidence="2">
    <location>
        <begin position="81"/>
        <end position="232"/>
    </location>
</feature>
<name>A0ABD0RLA1_CIRMR</name>
<accession>A0ABD0RLA1</accession>
<dbReference type="AlphaFoldDB" id="A0ABD0RLA1"/>
<gene>
    <name evidence="3" type="ORF">M9458_007167</name>
</gene>